<dbReference type="OrthoDB" id="271506at2759"/>
<dbReference type="InterPro" id="IPR016817">
    <property type="entry name" value="MannP-dilichol_defect-1"/>
</dbReference>
<feature type="transmembrane region" description="Helical" evidence="10">
    <location>
        <begin position="71"/>
        <end position="91"/>
    </location>
</feature>
<evidence type="ECO:0000256" key="9">
    <source>
        <dbReference type="SAM" id="MobiDB-lite"/>
    </source>
</evidence>
<proteinExistence type="inferred from homology"/>
<dbReference type="Pfam" id="PF04193">
    <property type="entry name" value="PQ-loop"/>
    <property type="match status" value="2"/>
</dbReference>
<keyword evidence="6 8" id="KW-0472">Membrane</keyword>
<accession>A0A086TLI9</accession>
<feature type="region of interest" description="Disordered" evidence="9">
    <location>
        <begin position="253"/>
        <end position="274"/>
    </location>
</feature>
<dbReference type="GO" id="GO:0016020">
    <property type="term" value="C:membrane"/>
    <property type="evidence" value="ECO:0007669"/>
    <property type="project" value="UniProtKB-SubCell"/>
</dbReference>
<evidence type="ECO:0000256" key="1">
    <source>
        <dbReference type="ARBA" id="ARBA00004141"/>
    </source>
</evidence>
<evidence type="ECO:0000256" key="5">
    <source>
        <dbReference type="ARBA" id="ARBA00022989"/>
    </source>
</evidence>
<dbReference type="PANTHER" id="PTHR12226:SF2">
    <property type="entry name" value="MANNOSE-P-DOLICHOL UTILIZATION DEFECT 1 PROTEIN"/>
    <property type="match status" value="1"/>
</dbReference>
<evidence type="ECO:0000256" key="7">
    <source>
        <dbReference type="ARBA" id="ARBA00038475"/>
    </source>
</evidence>
<dbReference type="SMART" id="SM00679">
    <property type="entry name" value="CTNS"/>
    <property type="match status" value="2"/>
</dbReference>
<evidence type="ECO:0000256" key="2">
    <source>
        <dbReference type="ARBA" id="ARBA00022448"/>
    </source>
</evidence>
<feature type="compositionally biased region" description="Basic and acidic residues" evidence="9">
    <location>
        <begin position="262"/>
        <end position="274"/>
    </location>
</feature>
<evidence type="ECO:0000256" key="3">
    <source>
        <dbReference type="ARBA" id="ARBA00022692"/>
    </source>
</evidence>
<comment type="similarity">
    <text evidence="7 8">Belongs to the MPDU1 (TC 2.A.43.3) family.</text>
</comment>
<evidence type="ECO:0000256" key="10">
    <source>
        <dbReference type="SAM" id="Phobius"/>
    </source>
</evidence>
<feature type="transmembrane region" description="Helical" evidence="10">
    <location>
        <begin position="222"/>
        <end position="240"/>
    </location>
</feature>
<keyword evidence="3 8" id="KW-0812">Transmembrane</keyword>
<evidence type="ECO:0000256" key="4">
    <source>
        <dbReference type="ARBA" id="ARBA00022737"/>
    </source>
</evidence>
<keyword evidence="4" id="KW-0677">Repeat</keyword>
<keyword evidence="12" id="KW-1185">Reference proteome</keyword>
<evidence type="ECO:0000256" key="8">
    <source>
        <dbReference type="PIRNR" id="PIRNR023381"/>
    </source>
</evidence>
<dbReference type="PANTHER" id="PTHR12226">
    <property type="entry name" value="MANNOSE-P-DOLICHOL UTILIZATION DEFECT 1 LEC35 -RELATED"/>
    <property type="match status" value="1"/>
</dbReference>
<sequence>MQLPYFIKTPAVAIIGENCYTSLIENLNYTDVPCIRYTISKGLGLGIVAGGAIVKVPQIIKIMQAKSAKGVSFSSYVLETLACVISLAYNIRQHNPLSTYGETFFVTFQNLVILALMLYYTGKSAQAVVVLSAFLVLGNVLSRTSDFTQLDGTVVTTAMVSQSALALLQASTIPINLFSKVPQIIENYKNGSTGQLSAFTVFNYFAGSLARVYTTMTEVDDIIILSGFLLSTLFNCILAMQMGLYWNSGATPAPVSAKKGKASTEAKKKTKKLD</sequence>
<dbReference type="PIRSF" id="PIRSF023381">
    <property type="entry name" value="MannP-dilichol_defect-1p"/>
    <property type="match status" value="1"/>
</dbReference>
<evidence type="ECO:0000313" key="12">
    <source>
        <dbReference type="Proteomes" id="UP000243308"/>
    </source>
</evidence>
<evidence type="ECO:0000313" key="11">
    <source>
        <dbReference type="EMBL" id="KFH62816.1"/>
    </source>
</evidence>
<gene>
    <name evidence="11" type="ORF">MVEG_11342</name>
</gene>
<evidence type="ECO:0000256" key="6">
    <source>
        <dbReference type="ARBA" id="ARBA00023136"/>
    </source>
</evidence>
<dbReference type="AlphaFoldDB" id="A0A086TLI9"/>
<name>A0A086TLI9_9FUNG</name>
<keyword evidence="2" id="KW-0813">Transport</keyword>
<dbReference type="Gene3D" id="1.20.1280.290">
    <property type="match status" value="2"/>
</dbReference>
<dbReference type="EMBL" id="KN042430">
    <property type="protein sequence ID" value="KFH62816.1"/>
    <property type="molecule type" value="Genomic_DNA"/>
</dbReference>
<organism evidence="11 12">
    <name type="scientific">Podila verticillata NRRL 6337</name>
    <dbReference type="NCBI Taxonomy" id="1069443"/>
    <lineage>
        <taxon>Eukaryota</taxon>
        <taxon>Fungi</taxon>
        <taxon>Fungi incertae sedis</taxon>
        <taxon>Mucoromycota</taxon>
        <taxon>Mortierellomycotina</taxon>
        <taxon>Mortierellomycetes</taxon>
        <taxon>Mortierellales</taxon>
        <taxon>Mortierellaceae</taxon>
        <taxon>Podila</taxon>
    </lineage>
</organism>
<dbReference type="FunFam" id="1.20.1280.290:FF:000006">
    <property type="entry name" value="mannose-P-dolichol utilization defect 1 protein"/>
    <property type="match status" value="1"/>
</dbReference>
<protein>
    <recommendedName>
        <fullName evidence="8">Mannose-P-dolichol utilization defect 1 protein homolog</fullName>
    </recommendedName>
</protein>
<dbReference type="Proteomes" id="UP000243308">
    <property type="component" value="Unassembled WGS sequence"/>
</dbReference>
<reference evidence="11 12" key="1">
    <citation type="submission" date="2011-02" db="EMBL/GenBank/DDBJ databases">
        <title>The Genome Sequence of Mortierella verticillata NRRL 6337.</title>
        <authorList>
            <consortium name="The Broad Institute Genome Sequencing Platform"/>
            <person name="Russ C."/>
            <person name="Cuomo C."/>
            <person name="Burger G."/>
            <person name="Gray M.W."/>
            <person name="Holland P.W.H."/>
            <person name="King N."/>
            <person name="Lang F.B.F."/>
            <person name="Roger A.J."/>
            <person name="Ruiz-Trillo I."/>
            <person name="Young S.K."/>
            <person name="Zeng Q."/>
            <person name="Gargeya S."/>
            <person name="Alvarado L."/>
            <person name="Berlin A."/>
            <person name="Chapman S.B."/>
            <person name="Chen Z."/>
            <person name="Freedman E."/>
            <person name="Gellesch M."/>
            <person name="Goldberg J."/>
            <person name="Griggs A."/>
            <person name="Gujja S."/>
            <person name="Heilman E."/>
            <person name="Heiman D."/>
            <person name="Howarth C."/>
            <person name="Mehta T."/>
            <person name="Neiman D."/>
            <person name="Pearson M."/>
            <person name="Roberts A."/>
            <person name="Saif S."/>
            <person name="Shea T."/>
            <person name="Shenoy N."/>
            <person name="Sisk P."/>
            <person name="Stolte C."/>
            <person name="Sykes S."/>
            <person name="White J."/>
            <person name="Yandava C."/>
            <person name="Haas B."/>
            <person name="Nusbaum C."/>
            <person name="Birren B."/>
        </authorList>
    </citation>
    <scope>NUCLEOTIDE SEQUENCE [LARGE SCALE GENOMIC DNA]</scope>
    <source>
        <strain evidence="11 12">NRRL 6337</strain>
    </source>
</reference>
<dbReference type="InterPro" id="IPR006603">
    <property type="entry name" value="PQ-loop_rpt"/>
</dbReference>
<keyword evidence="5 8" id="KW-1133">Transmembrane helix</keyword>
<comment type="subcellular location">
    <subcellularLocation>
        <location evidence="1 8">Membrane</location>
        <topology evidence="1 8">Multi-pass membrane protein</topology>
    </subcellularLocation>
</comment>